<dbReference type="AlphaFoldDB" id="A0A7I9UYE9"/>
<dbReference type="InterPro" id="IPR000073">
    <property type="entry name" value="AB_hydrolase_1"/>
</dbReference>
<keyword evidence="1 3" id="KW-0378">Hydrolase</keyword>
<name>A0A7I9UYE9_9ACTN</name>
<dbReference type="SUPFAM" id="SSF53474">
    <property type="entry name" value="alpha/beta-Hydrolases"/>
    <property type="match status" value="1"/>
</dbReference>
<dbReference type="PROSITE" id="PS00560">
    <property type="entry name" value="CARBOXYPEPT_SER_HIS"/>
    <property type="match status" value="1"/>
</dbReference>
<evidence type="ECO:0000313" key="3">
    <source>
        <dbReference type="EMBL" id="GED97983.1"/>
    </source>
</evidence>
<dbReference type="Proteomes" id="UP000444980">
    <property type="component" value="Unassembled WGS sequence"/>
</dbReference>
<dbReference type="InterPro" id="IPR033124">
    <property type="entry name" value="Ser_caboxypep_his_AS"/>
</dbReference>
<reference evidence="4" key="1">
    <citation type="submission" date="2019-06" db="EMBL/GenBank/DDBJ databases">
        <title>Gordonia isolated from sludge of a wastewater treatment plant.</title>
        <authorList>
            <person name="Tamura T."/>
            <person name="Aoyama K."/>
            <person name="Kang Y."/>
            <person name="Saito S."/>
            <person name="Akiyama N."/>
            <person name="Yazawa K."/>
            <person name="Gonoi T."/>
            <person name="Mikami Y."/>
        </authorList>
    </citation>
    <scope>NUCLEOTIDE SEQUENCE [LARGE SCALE GENOMIC DNA]</scope>
    <source>
        <strain evidence="4">NBRC 107697</strain>
    </source>
</reference>
<dbReference type="GO" id="GO:0004185">
    <property type="term" value="F:serine-type carboxypeptidase activity"/>
    <property type="evidence" value="ECO:0007669"/>
    <property type="project" value="InterPro"/>
</dbReference>
<evidence type="ECO:0000256" key="1">
    <source>
        <dbReference type="ARBA" id="ARBA00022801"/>
    </source>
</evidence>
<comment type="caution">
    <text evidence="3">The sequence shown here is derived from an EMBL/GenBank/DDBJ whole genome shotgun (WGS) entry which is preliminary data.</text>
</comment>
<dbReference type="InterPro" id="IPR029058">
    <property type="entry name" value="AB_hydrolase_fold"/>
</dbReference>
<proteinExistence type="predicted"/>
<protein>
    <submittedName>
        <fullName evidence="3">Alpha/beta hydrolase</fullName>
    </submittedName>
</protein>
<keyword evidence="4" id="KW-1185">Reference proteome</keyword>
<dbReference type="PANTHER" id="PTHR43329">
    <property type="entry name" value="EPOXIDE HYDROLASE"/>
    <property type="match status" value="1"/>
</dbReference>
<accession>A0A7I9UYE9</accession>
<evidence type="ECO:0000259" key="2">
    <source>
        <dbReference type="Pfam" id="PF12697"/>
    </source>
</evidence>
<gene>
    <name evidence="3" type="ORF">nbrc107697_20220</name>
</gene>
<organism evidence="3 4">
    <name type="scientific">Gordonia crocea</name>
    <dbReference type="NCBI Taxonomy" id="589162"/>
    <lineage>
        <taxon>Bacteria</taxon>
        <taxon>Bacillati</taxon>
        <taxon>Actinomycetota</taxon>
        <taxon>Actinomycetes</taxon>
        <taxon>Mycobacteriales</taxon>
        <taxon>Gordoniaceae</taxon>
        <taxon>Gordonia</taxon>
    </lineage>
</organism>
<dbReference type="InterPro" id="IPR000639">
    <property type="entry name" value="Epox_hydrolase-like"/>
</dbReference>
<dbReference type="PRINTS" id="PR00111">
    <property type="entry name" value="ABHYDROLASE"/>
</dbReference>
<dbReference type="EMBL" id="BJOU01000001">
    <property type="protein sequence ID" value="GED97983.1"/>
    <property type="molecule type" value="Genomic_DNA"/>
</dbReference>
<feature type="domain" description="AB hydrolase-1" evidence="2">
    <location>
        <begin position="27"/>
        <end position="270"/>
    </location>
</feature>
<dbReference type="Pfam" id="PF12697">
    <property type="entry name" value="Abhydrolase_6"/>
    <property type="match status" value="1"/>
</dbReference>
<evidence type="ECO:0000313" key="4">
    <source>
        <dbReference type="Proteomes" id="UP000444980"/>
    </source>
</evidence>
<dbReference type="Gene3D" id="3.40.50.1820">
    <property type="entry name" value="alpha/beta hydrolase"/>
    <property type="match status" value="1"/>
</dbReference>
<sequence length="282" mass="29731">MPPITTFSNDGLTFDVVDSGPADGEPIVLLHGFPQRASSWDRVAPLLHEQGYRTVAPDQRGYSPGARPKGRKAYSLTHLAGDASALIDVIGKPAHIVGHDWGAAAAWATAAAYPDKVTSLTAVSVGHPMAFVGSMGTSNQLLRSWYMAFFQLPGVPEKILASKSGPAGKAMASMGMTPEMIERFRHEIVAAGALRGGLGWYRALPFSTPKTMVGKVSVPTTMVWSDDDAALGIKQAAGSAKYVDAPFDLVVVEGASHWIPDERPDELAAAILARVASASPTP</sequence>
<dbReference type="PRINTS" id="PR00412">
    <property type="entry name" value="EPOXHYDRLASE"/>
</dbReference>